<dbReference type="STRING" id="1229276.DI53_0186"/>
<accession>A0A0B8T414</accession>
<evidence type="ECO:0000313" key="1">
    <source>
        <dbReference type="EMBL" id="KGE16071.1"/>
    </source>
</evidence>
<dbReference type="Proteomes" id="UP000031802">
    <property type="component" value="Unassembled WGS sequence"/>
</dbReference>
<gene>
    <name evidence="1" type="ORF">DI53_0186</name>
</gene>
<dbReference type="RefSeq" id="WP_037494318.1">
    <property type="nucleotide sequence ID" value="NZ_JJMU01000002.1"/>
</dbReference>
<proteinExistence type="predicted"/>
<reference evidence="1 2" key="2">
    <citation type="journal article" date="2015" name="PLoS ONE">
        <title>Whole-Genome Optical Mapping and Finished Genome Sequence of Sphingobacterium deserti sp. nov., a New Species Isolated from the Western Desert of China.</title>
        <authorList>
            <person name="Teng C."/>
            <person name="Zhou Z."/>
            <person name="Molnar I."/>
            <person name="Li X."/>
            <person name="Tang R."/>
            <person name="Chen M."/>
            <person name="Wang L."/>
            <person name="Su S."/>
            <person name="Zhang W."/>
            <person name="Lin M."/>
        </authorList>
    </citation>
    <scope>NUCLEOTIDE SEQUENCE [LARGE SCALE GENOMIC DNA]</scope>
    <source>
        <strain evidence="2">ACCC05744</strain>
    </source>
</reference>
<dbReference type="AlphaFoldDB" id="A0A0B8T414"/>
<dbReference type="PATRIC" id="fig|1229276.3.peg.191"/>
<keyword evidence="2" id="KW-1185">Reference proteome</keyword>
<dbReference type="OrthoDB" id="9970566at2"/>
<name>A0A0B8T414_9SPHI</name>
<comment type="caution">
    <text evidence="1">The sequence shown here is derived from an EMBL/GenBank/DDBJ whole genome shotgun (WGS) entry which is preliminary data.</text>
</comment>
<dbReference type="EMBL" id="JJMU01000002">
    <property type="protein sequence ID" value="KGE16071.1"/>
    <property type="molecule type" value="Genomic_DNA"/>
</dbReference>
<reference evidence="2" key="1">
    <citation type="submission" date="2014-04" db="EMBL/GenBank/DDBJ databases">
        <title>Whole-Genome optical mapping and complete genome sequence of Sphingobacterium deserti sp. nov., a new spaces isolated from desert in the west of China.</title>
        <authorList>
            <person name="Teng C."/>
            <person name="Zhou Z."/>
            <person name="Li X."/>
            <person name="Chen M."/>
            <person name="Lin M."/>
            <person name="Wang L."/>
            <person name="Su S."/>
            <person name="Zhang C."/>
            <person name="Zhang W."/>
        </authorList>
    </citation>
    <scope>NUCLEOTIDE SEQUENCE [LARGE SCALE GENOMIC DNA]</scope>
    <source>
        <strain evidence="2">ACCC05744</strain>
    </source>
</reference>
<evidence type="ECO:0000313" key="2">
    <source>
        <dbReference type="Proteomes" id="UP000031802"/>
    </source>
</evidence>
<protein>
    <submittedName>
        <fullName evidence="1">Uncharacterized protein</fullName>
    </submittedName>
</protein>
<organism evidence="1 2">
    <name type="scientific">Sphingobacterium deserti</name>
    <dbReference type="NCBI Taxonomy" id="1229276"/>
    <lineage>
        <taxon>Bacteria</taxon>
        <taxon>Pseudomonadati</taxon>
        <taxon>Bacteroidota</taxon>
        <taxon>Sphingobacteriia</taxon>
        <taxon>Sphingobacteriales</taxon>
        <taxon>Sphingobacteriaceae</taxon>
        <taxon>Sphingobacterium</taxon>
    </lineage>
</organism>
<sequence>MLKYNELKKQALGSTIVKTVFGTQDFLAIIDGKKFTEQLISCIPYDQDKVALCLDQMTKGLKLHISIMSNLDRKKNINYFHVSIRSENGSRGYKLPDIEGISKLIDIYIEGKHKIDLNLEDVYNAVID</sequence>